<feature type="transmembrane region" description="Helical" evidence="5">
    <location>
        <begin position="276"/>
        <end position="295"/>
    </location>
</feature>
<protein>
    <submittedName>
        <fullName evidence="6">Energy-coupling factor transporter transmembrane protein EcfT</fullName>
    </submittedName>
</protein>
<evidence type="ECO:0000256" key="4">
    <source>
        <dbReference type="ARBA" id="ARBA00023136"/>
    </source>
</evidence>
<dbReference type="EMBL" id="CP122979">
    <property type="protein sequence ID" value="WGI36906.1"/>
    <property type="molecule type" value="Genomic_DNA"/>
</dbReference>
<dbReference type="InterPro" id="IPR003339">
    <property type="entry name" value="ABC/ECF_trnsptr_transmembrane"/>
</dbReference>
<evidence type="ECO:0000313" key="7">
    <source>
        <dbReference type="Proteomes" id="UP001179842"/>
    </source>
</evidence>
<feature type="transmembrane region" description="Helical" evidence="5">
    <location>
        <begin position="181"/>
        <end position="200"/>
    </location>
</feature>
<dbReference type="Proteomes" id="UP001179842">
    <property type="component" value="Chromosome"/>
</dbReference>
<feature type="transmembrane region" description="Helical" evidence="5">
    <location>
        <begin position="138"/>
        <end position="161"/>
    </location>
</feature>
<reference evidence="6" key="1">
    <citation type="submission" date="2023-04" db="EMBL/GenBank/DDBJ databases">
        <title>Completed genome of Mycoplasma lagogenitalium type strain 12MS.</title>
        <authorList>
            <person name="Spergser J."/>
        </authorList>
    </citation>
    <scope>NUCLEOTIDE SEQUENCE</scope>
    <source>
        <strain evidence="6">12MS</strain>
    </source>
</reference>
<keyword evidence="4 5" id="KW-0472">Membrane</keyword>
<gene>
    <name evidence="6" type="ORF">QEG99_01315</name>
</gene>
<feature type="transmembrane region" description="Helical" evidence="5">
    <location>
        <begin position="68"/>
        <end position="87"/>
    </location>
</feature>
<feature type="transmembrane region" description="Helical" evidence="5">
    <location>
        <begin position="24"/>
        <end position="56"/>
    </location>
</feature>
<organism evidence="6 7">
    <name type="scientific">Mesomycoplasma lagogenitalium</name>
    <dbReference type="NCBI Taxonomy" id="171286"/>
    <lineage>
        <taxon>Bacteria</taxon>
        <taxon>Bacillati</taxon>
        <taxon>Mycoplasmatota</taxon>
        <taxon>Mycoplasmoidales</taxon>
        <taxon>Metamycoplasmataceae</taxon>
        <taxon>Mesomycoplasma</taxon>
    </lineage>
</organism>
<keyword evidence="7" id="KW-1185">Reference proteome</keyword>
<keyword evidence="2 5" id="KW-0812">Transmembrane</keyword>
<dbReference type="RefSeq" id="WP_280102209.1">
    <property type="nucleotide sequence ID" value="NZ_CP122979.1"/>
</dbReference>
<dbReference type="PANTHER" id="PTHR33514">
    <property type="entry name" value="PROTEIN ABCI12, CHLOROPLASTIC"/>
    <property type="match status" value="1"/>
</dbReference>
<evidence type="ECO:0000256" key="3">
    <source>
        <dbReference type="ARBA" id="ARBA00022989"/>
    </source>
</evidence>
<dbReference type="CDD" id="cd16914">
    <property type="entry name" value="EcfT"/>
    <property type="match status" value="1"/>
</dbReference>
<evidence type="ECO:0000256" key="5">
    <source>
        <dbReference type="SAM" id="Phobius"/>
    </source>
</evidence>
<comment type="subcellular location">
    <subcellularLocation>
        <location evidence="1">Membrane</location>
        <topology evidence="1">Multi-pass membrane protein</topology>
    </subcellularLocation>
</comment>
<evidence type="ECO:0000256" key="1">
    <source>
        <dbReference type="ARBA" id="ARBA00004141"/>
    </source>
</evidence>
<evidence type="ECO:0000313" key="6">
    <source>
        <dbReference type="EMBL" id="WGI36906.1"/>
    </source>
</evidence>
<dbReference type="Pfam" id="PF02361">
    <property type="entry name" value="CbiQ"/>
    <property type="match status" value="1"/>
</dbReference>
<accession>A0ABY8LUJ3</accession>
<keyword evidence="3 5" id="KW-1133">Transmembrane helix</keyword>
<evidence type="ECO:0000256" key="2">
    <source>
        <dbReference type="ARBA" id="ARBA00022692"/>
    </source>
</evidence>
<sequence>MNIVVGKYVPKNTFLHRLDPRLKLIFNILFIIFFFVVTHLFTLSFLIIPTLIIFILTTERPLHLLKMAKLPIFIFLFMSVLYGFLLYDTSSLKENENFIINGFSINDKKQAHLDSFNFVDTEWFSFEIYFKFRYTNLVFIRSFVLGLRIYCMLIITTLLIYTTKPILLTKAIEDLISPLKLIKINTSVIAMIISISIRFIPTLLLEANRIIKAQASRGVDFKHGKIKDKVKSMITLTIPLFVLSFSRAEDLANAMEVRGYVPYEKRTRYRRLYLKWFDYLFMLFLVAFIIFVILIEQNVFGQLPQFWLYTAQLF</sequence>
<name>A0ABY8LUJ3_9BACT</name>
<dbReference type="PANTHER" id="PTHR33514:SF13">
    <property type="entry name" value="PROTEIN ABCI12, CHLOROPLASTIC"/>
    <property type="match status" value="1"/>
</dbReference>
<proteinExistence type="predicted"/>